<proteinExistence type="predicted"/>
<dbReference type="OrthoDB" id="5150738at2759"/>
<sequence length="329" mass="36387">MSPLAVEARKNEILTQAKSAAIYPIGPKFGAATTCTKFRELTAEHRGGEPLTGISRLTFEWIINGQTLKLKPGRSPLVKEDLVLPGVWHKIVEELVDFSPTFRDQVKIFGIDPSYGGWTITNPEVAFALDNIVSGIQITAALLIEAIQEIIMIKKRKSNLVLVNEEVLEDYYSDTDSSPISNDILGFYSLLMSYVKIATSVGDLSSAKFLWSETTGEKSKTGEQVTTDPNAPALCGNPAATRLLFKRASVNTSVEWPTKKEDKLKSELAVKTWIEELGNGKDVLSVIEKLVWDGQIGGFGTRRRHRCGPRISSRANSHFRITQHLGDRL</sequence>
<reference evidence="1" key="1">
    <citation type="journal article" date="2020" name="Stud. Mycol.">
        <title>101 Dothideomycetes genomes: a test case for predicting lifestyles and emergence of pathogens.</title>
        <authorList>
            <person name="Haridas S."/>
            <person name="Albert R."/>
            <person name="Binder M."/>
            <person name="Bloem J."/>
            <person name="Labutti K."/>
            <person name="Salamov A."/>
            <person name="Andreopoulos B."/>
            <person name="Baker S."/>
            <person name="Barry K."/>
            <person name="Bills G."/>
            <person name="Bluhm B."/>
            <person name="Cannon C."/>
            <person name="Castanera R."/>
            <person name="Culley D."/>
            <person name="Daum C."/>
            <person name="Ezra D."/>
            <person name="Gonzalez J."/>
            <person name="Henrissat B."/>
            <person name="Kuo A."/>
            <person name="Liang C."/>
            <person name="Lipzen A."/>
            <person name="Lutzoni F."/>
            <person name="Magnuson J."/>
            <person name="Mondo S."/>
            <person name="Nolan M."/>
            <person name="Ohm R."/>
            <person name="Pangilinan J."/>
            <person name="Park H.-J."/>
            <person name="Ramirez L."/>
            <person name="Alfaro M."/>
            <person name="Sun H."/>
            <person name="Tritt A."/>
            <person name="Yoshinaga Y."/>
            <person name="Zwiers L.-H."/>
            <person name="Turgeon B."/>
            <person name="Goodwin S."/>
            <person name="Spatafora J."/>
            <person name="Crous P."/>
            <person name="Grigoriev I."/>
        </authorList>
    </citation>
    <scope>NUCLEOTIDE SEQUENCE</scope>
    <source>
        <strain evidence="1">CBS 122367</strain>
    </source>
</reference>
<dbReference type="EMBL" id="MU005571">
    <property type="protein sequence ID" value="KAF2690122.1"/>
    <property type="molecule type" value="Genomic_DNA"/>
</dbReference>
<gene>
    <name evidence="1" type="ORF">K458DRAFT_383256</name>
</gene>
<evidence type="ECO:0000313" key="1">
    <source>
        <dbReference type="EMBL" id="KAF2690122.1"/>
    </source>
</evidence>
<keyword evidence="2" id="KW-1185">Reference proteome</keyword>
<dbReference type="Proteomes" id="UP000799291">
    <property type="component" value="Unassembled WGS sequence"/>
</dbReference>
<accession>A0A6G1JHV2</accession>
<protein>
    <submittedName>
        <fullName evidence="1">Uncharacterized protein</fullName>
    </submittedName>
</protein>
<evidence type="ECO:0000313" key="2">
    <source>
        <dbReference type="Proteomes" id="UP000799291"/>
    </source>
</evidence>
<organism evidence="1 2">
    <name type="scientific">Lentithecium fluviatile CBS 122367</name>
    <dbReference type="NCBI Taxonomy" id="1168545"/>
    <lineage>
        <taxon>Eukaryota</taxon>
        <taxon>Fungi</taxon>
        <taxon>Dikarya</taxon>
        <taxon>Ascomycota</taxon>
        <taxon>Pezizomycotina</taxon>
        <taxon>Dothideomycetes</taxon>
        <taxon>Pleosporomycetidae</taxon>
        <taxon>Pleosporales</taxon>
        <taxon>Massarineae</taxon>
        <taxon>Lentitheciaceae</taxon>
        <taxon>Lentithecium</taxon>
    </lineage>
</organism>
<name>A0A6G1JHV2_9PLEO</name>
<dbReference type="AlphaFoldDB" id="A0A6G1JHV2"/>